<dbReference type="PANTHER" id="PTHR23098:SF16">
    <property type="entry name" value="REGULATORY PROTEIN ZESTE"/>
    <property type="match status" value="1"/>
</dbReference>
<gene>
    <name evidence="4" type="primary">LOC111111435</name>
</gene>
<proteinExistence type="predicted"/>
<dbReference type="KEGG" id="cvn:111111435"/>
<dbReference type="InterPro" id="IPR028002">
    <property type="entry name" value="Myb_DNA-bind_5"/>
</dbReference>
<dbReference type="Pfam" id="PF13873">
    <property type="entry name" value="Myb_DNA-bind_5"/>
    <property type="match status" value="1"/>
</dbReference>
<reference evidence="4" key="1">
    <citation type="submission" date="2025-08" db="UniProtKB">
        <authorList>
            <consortium name="RefSeq"/>
        </authorList>
    </citation>
    <scope>IDENTIFICATION</scope>
    <source>
        <tissue evidence="4">Whole sample</tissue>
    </source>
</reference>
<dbReference type="RefSeq" id="XP_022304135.1">
    <property type="nucleotide sequence ID" value="XM_022448427.1"/>
</dbReference>
<keyword evidence="3" id="KW-1185">Reference proteome</keyword>
<feature type="domain" description="Myb/SANT-like DNA-binding" evidence="2">
    <location>
        <begin position="4"/>
        <end position="80"/>
    </location>
</feature>
<protein>
    <submittedName>
        <fullName evidence="4">Uncharacterized protein LOC111111435</fullName>
    </submittedName>
</protein>
<evidence type="ECO:0000256" key="1">
    <source>
        <dbReference type="SAM" id="MobiDB-lite"/>
    </source>
</evidence>
<organism evidence="3 4">
    <name type="scientific">Crassostrea virginica</name>
    <name type="common">Eastern oyster</name>
    <dbReference type="NCBI Taxonomy" id="6565"/>
    <lineage>
        <taxon>Eukaryota</taxon>
        <taxon>Metazoa</taxon>
        <taxon>Spiralia</taxon>
        <taxon>Lophotrochozoa</taxon>
        <taxon>Mollusca</taxon>
        <taxon>Bivalvia</taxon>
        <taxon>Autobranchia</taxon>
        <taxon>Pteriomorphia</taxon>
        <taxon>Ostreida</taxon>
        <taxon>Ostreoidea</taxon>
        <taxon>Ostreidae</taxon>
        <taxon>Crassostrea</taxon>
    </lineage>
</organism>
<dbReference type="AlphaFoldDB" id="A0A8B8BLC0"/>
<dbReference type="Proteomes" id="UP000694844">
    <property type="component" value="Chromosome 9"/>
</dbReference>
<feature type="region of interest" description="Disordered" evidence="1">
    <location>
        <begin position="71"/>
        <end position="100"/>
    </location>
</feature>
<accession>A0A8B8BLC0</accession>
<dbReference type="OrthoDB" id="6147913at2759"/>
<evidence type="ECO:0000313" key="3">
    <source>
        <dbReference type="Proteomes" id="UP000694844"/>
    </source>
</evidence>
<evidence type="ECO:0000259" key="2">
    <source>
        <dbReference type="Pfam" id="PF13873"/>
    </source>
</evidence>
<sequence length="260" mass="29299">MEERKANWTDANISLLVDLVTDGERWAIIRGKFSPSLTIQSKQKVWMEITERVNSSSSCLRTLKDVKKKWQDIQSHTKKKEATRKTEMKRTGGGPPPSELKAWEEKIIGVLSNEILSGIEGGVDSLDTDSNKSGVESTCMSGKRNFDEMIEDFEDPFSDSKRLSLISNESTMTTTCEADFLSTGEGSKRQRCIKKDVGNTTENAVKDRILQIEENKLRIMKERLSIEKKKLSVLEDCIAWCKNQATTPSVSPVKKGLIEF</sequence>
<evidence type="ECO:0000313" key="4">
    <source>
        <dbReference type="RefSeq" id="XP_022304135.1"/>
    </source>
</evidence>
<dbReference type="GO" id="GO:0005634">
    <property type="term" value="C:nucleus"/>
    <property type="evidence" value="ECO:0007669"/>
    <property type="project" value="TreeGrafter"/>
</dbReference>
<name>A0A8B8BLC0_CRAVI</name>
<dbReference type="GeneID" id="111111435"/>
<dbReference type="PANTHER" id="PTHR23098">
    <property type="entry name" value="AGAP001331-PA-RELATED"/>
    <property type="match status" value="1"/>
</dbReference>